<dbReference type="SUPFAM" id="SSF102114">
    <property type="entry name" value="Radical SAM enzymes"/>
    <property type="match status" value="1"/>
</dbReference>
<feature type="compositionally biased region" description="Low complexity" evidence="12">
    <location>
        <begin position="655"/>
        <end position="674"/>
    </location>
</feature>
<dbReference type="EMBL" id="HBIP01026176">
    <property type="protein sequence ID" value="CAE0500717.1"/>
    <property type="molecule type" value="Transcribed_RNA"/>
</dbReference>
<evidence type="ECO:0000256" key="11">
    <source>
        <dbReference type="ARBA" id="ARBA00023014"/>
    </source>
</evidence>
<dbReference type="InterPro" id="IPR040072">
    <property type="entry name" value="Methyltransferase_A"/>
</dbReference>
<dbReference type="GO" id="GO:0030488">
    <property type="term" value="P:tRNA methylation"/>
    <property type="evidence" value="ECO:0007669"/>
    <property type="project" value="InterPro"/>
</dbReference>
<proteinExistence type="predicted"/>
<protein>
    <recommendedName>
        <fullName evidence="13">Radical SAM core domain-containing protein</fullName>
    </recommendedName>
</protein>
<evidence type="ECO:0000259" key="13">
    <source>
        <dbReference type="PROSITE" id="PS51918"/>
    </source>
</evidence>
<keyword evidence="10" id="KW-0408">Iron</keyword>
<dbReference type="Pfam" id="PF04055">
    <property type="entry name" value="Radical_SAM"/>
    <property type="match status" value="1"/>
</dbReference>
<reference evidence="14" key="1">
    <citation type="submission" date="2021-01" db="EMBL/GenBank/DDBJ databases">
        <authorList>
            <person name="Corre E."/>
            <person name="Pelletier E."/>
            <person name="Niang G."/>
            <person name="Scheremetjew M."/>
            <person name="Finn R."/>
            <person name="Kale V."/>
            <person name="Holt S."/>
            <person name="Cochrane G."/>
            <person name="Meng A."/>
            <person name="Brown T."/>
            <person name="Cohen L."/>
        </authorList>
    </citation>
    <scope>NUCLEOTIDE SEQUENCE</scope>
    <source>
        <strain evidence="14">CCMP1320</strain>
    </source>
</reference>
<comment type="subcellular location">
    <subcellularLocation>
        <location evidence="2">Cytoplasm</location>
    </subcellularLocation>
</comment>
<organism evidence="14">
    <name type="scientific">Dunaliella tertiolecta</name>
    <name type="common">Green alga</name>
    <dbReference type="NCBI Taxonomy" id="3047"/>
    <lineage>
        <taxon>Eukaryota</taxon>
        <taxon>Viridiplantae</taxon>
        <taxon>Chlorophyta</taxon>
        <taxon>core chlorophytes</taxon>
        <taxon>Chlorophyceae</taxon>
        <taxon>CS clade</taxon>
        <taxon>Chlamydomonadales</taxon>
        <taxon>Dunaliellaceae</taxon>
        <taxon>Dunaliella</taxon>
    </lineage>
</organism>
<dbReference type="PANTHER" id="PTHR30544">
    <property type="entry name" value="23S RRNA METHYLTRANSFERASE"/>
    <property type="match status" value="1"/>
</dbReference>
<accession>A0A7S3R336</accession>
<dbReference type="GO" id="GO:0046872">
    <property type="term" value="F:metal ion binding"/>
    <property type="evidence" value="ECO:0007669"/>
    <property type="project" value="UniProtKB-KW"/>
</dbReference>
<keyword evidence="8" id="KW-0949">S-adenosyl-L-methionine</keyword>
<feature type="region of interest" description="Disordered" evidence="12">
    <location>
        <begin position="396"/>
        <end position="470"/>
    </location>
</feature>
<keyword evidence="5" id="KW-0698">rRNA processing</keyword>
<feature type="compositionally biased region" description="Basic and acidic residues" evidence="12">
    <location>
        <begin position="437"/>
        <end position="454"/>
    </location>
</feature>
<dbReference type="PROSITE" id="PS51918">
    <property type="entry name" value="RADICAL_SAM"/>
    <property type="match status" value="1"/>
</dbReference>
<feature type="region of interest" description="Disordered" evidence="12">
    <location>
        <begin position="644"/>
        <end position="700"/>
    </location>
</feature>
<evidence type="ECO:0000256" key="1">
    <source>
        <dbReference type="ARBA" id="ARBA00001966"/>
    </source>
</evidence>
<feature type="region of interest" description="Disordered" evidence="12">
    <location>
        <begin position="489"/>
        <end position="533"/>
    </location>
</feature>
<dbReference type="AlphaFoldDB" id="A0A7S3R336"/>
<keyword evidence="6" id="KW-0489">Methyltransferase</keyword>
<evidence type="ECO:0000256" key="2">
    <source>
        <dbReference type="ARBA" id="ARBA00004496"/>
    </source>
</evidence>
<evidence type="ECO:0000256" key="9">
    <source>
        <dbReference type="ARBA" id="ARBA00022723"/>
    </source>
</evidence>
<keyword evidence="11" id="KW-0411">Iron-sulfur</keyword>
<evidence type="ECO:0000256" key="5">
    <source>
        <dbReference type="ARBA" id="ARBA00022552"/>
    </source>
</evidence>
<name>A0A7S3R336_DUNTE</name>
<feature type="domain" description="Radical SAM core" evidence="13">
    <location>
        <begin position="144"/>
        <end position="377"/>
    </location>
</feature>
<dbReference type="GO" id="GO:0070475">
    <property type="term" value="P:rRNA base methylation"/>
    <property type="evidence" value="ECO:0007669"/>
    <property type="project" value="InterPro"/>
</dbReference>
<gene>
    <name evidence="14" type="ORF">DTER00134_LOCUS15790</name>
</gene>
<keyword evidence="4" id="KW-0963">Cytoplasm</keyword>
<evidence type="ECO:0000256" key="12">
    <source>
        <dbReference type="SAM" id="MobiDB-lite"/>
    </source>
</evidence>
<evidence type="ECO:0000313" key="14">
    <source>
        <dbReference type="EMBL" id="CAE0500717.1"/>
    </source>
</evidence>
<dbReference type="InterPro" id="IPR027492">
    <property type="entry name" value="RNA_MTrfase_RlmN"/>
</dbReference>
<evidence type="ECO:0000256" key="7">
    <source>
        <dbReference type="ARBA" id="ARBA00022679"/>
    </source>
</evidence>
<dbReference type="GO" id="GO:0008173">
    <property type="term" value="F:RNA methyltransferase activity"/>
    <property type="evidence" value="ECO:0007669"/>
    <property type="project" value="InterPro"/>
</dbReference>
<evidence type="ECO:0000256" key="4">
    <source>
        <dbReference type="ARBA" id="ARBA00022490"/>
    </source>
</evidence>
<dbReference type="GO" id="GO:0005737">
    <property type="term" value="C:cytoplasm"/>
    <property type="evidence" value="ECO:0007669"/>
    <property type="project" value="UniProtKB-SubCell"/>
</dbReference>
<dbReference type="NCBIfam" id="TIGR00048">
    <property type="entry name" value="rRNA_mod_RlmN"/>
    <property type="match status" value="1"/>
</dbReference>
<dbReference type="InterPro" id="IPR004383">
    <property type="entry name" value="rRNA_lsu_MTrfase_RlmN/Cfr"/>
</dbReference>
<dbReference type="Gene3D" id="3.20.20.70">
    <property type="entry name" value="Aldolase class I"/>
    <property type="match status" value="1"/>
</dbReference>
<dbReference type="PANTHER" id="PTHR30544:SF8">
    <property type="entry name" value="RADICAL SAM SUPERFAMILY PROTEIN"/>
    <property type="match status" value="1"/>
</dbReference>
<dbReference type="SFLD" id="SFLDG01062">
    <property type="entry name" value="methyltransferase_(Class_A)"/>
    <property type="match status" value="1"/>
</dbReference>
<dbReference type="InterPro" id="IPR007197">
    <property type="entry name" value="rSAM"/>
</dbReference>
<feature type="compositionally biased region" description="Low complexity" evidence="12">
    <location>
        <begin position="489"/>
        <end position="514"/>
    </location>
</feature>
<dbReference type="InterPro" id="IPR058240">
    <property type="entry name" value="rSAM_sf"/>
</dbReference>
<keyword evidence="3" id="KW-0004">4Fe-4S</keyword>
<dbReference type="SFLD" id="SFLDF00275">
    <property type="entry name" value="adenosine_C2_methyltransferase"/>
    <property type="match status" value="1"/>
</dbReference>
<dbReference type="GO" id="GO:0051539">
    <property type="term" value="F:4 iron, 4 sulfur cluster binding"/>
    <property type="evidence" value="ECO:0007669"/>
    <property type="project" value="UniProtKB-KW"/>
</dbReference>
<keyword evidence="9" id="KW-0479">Metal-binding</keyword>
<dbReference type="InterPro" id="IPR013785">
    <property type="entry name" value="Aldolase_TIM"/>
</dbReference>
<feature type="compositionally biased region" description="Gly residues" evidence="12">
    <location>
        <begin position="458"/>
        <end position="470"/>
    </location>
</feature>
<comment type="cofactor">
    <cofactor evidence="1">
        <name>[4Fe-4S] cluster</name>
        <dbReference type="ChEBI" id="CHEBI:49883"/>
    </cofactor>
</comment>
<feature type="compositionally biased region" description="Polar residues" evidence="12">
    <location>
        <begin position="675"/>
        <end position="684"/>
    </location>
</feature>
<evidence type="ECO:0000256" key="3">
    <source>
        <dbReference type="ARBA" id="ARBA00022485"/>
    </source>
</evidence>
<evidence type="ECO:0000256" key="6">
    <source>
        <dbReference type="ARBA" id="ARBA00022603"/>
    </source>
</evidence>
<sequence>MGRRALQLKSVWDPIQLLQAFAEHGIRPKHAQKIWSFLIRHPAAHWNDVPDLPKAATRLLDEQFSKFTTRVVECQNSGDGETTKLLLELQDGLQIEAVIMHYDTTARFAQEEGTDATLDEPPCSSAASCADSVATGAGTLGGRGHRRATLCVSSQVGCQMGCTFCATGTMGLKGNLTAGEIVEQLVHANSISKIRNIVFMGMGEPLNNYEAVRAAIASMVDPTQWGLSPQRVTVSTVGVVNRVKQLGQDLPGIGLALSLHAPNQELRIQIVPSAKAYHIDKLIESVAAYQHLSKQRIFVEYVLLAGVNDGAEHAHQLGALLSGLKVLLNLIPWNPVLAAKEAHDYSAPSQDSILQFQSIVRTHYQVPTTVRQEKGQDISGACGQLALEKAAAARKGGLGGSRDVPAGAGAGASGASAATGGDVQTKHPEGSGAGDEAEMRAEEGVERERGEADSRGVGSSGRGSRRGGLLGGLVRGLGGVMGAMFSRGSAPAPTTAADDAAGAAATERSGGTATLHESKTVAEVASSSSTTTTTTTQVCNNTTCVGIAEGSREAGRSCSSKGDSKGSLCNGGSSSGEAVQGCCGGAEASTTCCAQGTDLTKSDCNQDGLVSTSSSMPGISINNSACEGVDKGYSMPGISASNIACEGVDKGHPEASSSSRQGAGSDSSWAGADATNQLGSSEGLSDSVVPPILRDIEELH</sequence>
<dbReference type="CDD" id="cd01335">
    <property type="entry name" value="Radical_SAM"/>
    <property type="match status" value="1"/>
</dbReference>
<dbReference type="FunFam" id="3.20.20.70:FF:000164">
    <property type="entry name" value="23S rRNA methyltransferase"/>
    <property type="match status" value="1"/>
</dbReference>
<evidence type="ECO:0000256" key="10">
    <source>
        <dbReference type="ARBA" id="ARBA00023004"/>
    </source>
</evidence>
<evidence type="ECO:0000256" key="8">
    <source>
        <dbReference type="ARBA" id="ARBA00022691"/>
    </source>
</evidence>
<keyword evidence="7" id="KW-0808">Transferase</keyword>
<dbReference type="SFLD" id="SFLDS00029">
    <property type="entry name" value="Radical_SAM"/>
    <property type="match status" value="1"/>
</dbReference>